<dbReference type="PROSITE" id="PS01124">
    <property type="entry name" value="HTH_ARAC_FAMILY_2"/>
    <property type="match status" value="1"/>
</dbReference>
<dbReference type="InterPro" id="IPR009057">
    <property type="entry name" value="Homeodomain-like_sf"/>
</dbReference>
<sequence>MAIKTFPENLSQNKGLSIRIVSPEFGHLSPESAGQYGSAQRLPYYFFLFVLQGNSQEIIDGELIEIGKHELFFALPHQVRQLPSTGHSGDYYKLGFDDECLLRLPRKFPFLLNPLNRQKISFLPDAALRLWNTFKILKELLHTVDSNPELILAYLNSLLTEINAAYFVLHKKPAPAGLDKFLGFRLFVEDNLTEQPAITEIAEKLALSTDGLYRIVKQHSGVSPKEFIIDRLIIEARHRMYNEPNTSVKELAFELGFNDPGYFSRLFKKVTGKTIAAFYQDLSL</sequence>
<evidence type="ECO:0000313" key="6">
    <source>
        <dbReference type="Proteomes" id="UP000516439"/>
    </source>
</evidence>
<reference evidence="5 6" key="1">
    <citation type="submission" date="2020-09" db="EMBL/GenBank/DDBJ databases">
        <title>Pedobacter sp. SW-16 isolated from soil near Yeocheon.</title>
        <authorList>
            <person name="Im H.S."/>
            <person name="Joung Y."/>
            <person name="Lee S.-S."/>
        </authorList>
    </citation>
    <scope>NUCLEOTIDE SEQUENCE [LARGE SCALE GENOMIC DNA]</scope>
    <source>
        <strain evidence="5 6">SW-16</strain>
    </source>
</reference>
<dbReference type="EMBL" id="CP061171">
    <property type="protein sequence ID" value="QNR85030.1"/>
    <property type="molecule type" value="Genomic_DNA"/>
</dbReference>
<evidence type="ECO:0000256" key="1">
    <source>
        <dbReference type="ARBA" id="ARBA00023015"/>
    </source>
</evidence>
<dbReference type="Pfam" id="PF12833">
    <property type="entry name" value="HTH_18"/>
    <property type="match status" value="1"/>
</dbReference>
<dbReference type="SMART" id="SM00342">
    <property type="entry name" value="HTH_ARAC"/>
    <property type="match status" value="1"/>
</dbReference>
<organism evidence="5 6">
    <name type="scientific">Pedobacter riviphilus</name>
    <dbReference type="NCBI Taxonomy" id="2766984"/>
    <lineage>
        <taxon>Bacteria</taxon>
        <taxon>Pseudomonadati</taxon>
        <taxon>Bacteroidota</taxon>
        <taxon>Sphingobacteriia</taxon>
        <taxon>Sphingobacteriales</taxon>
        <taxon>Sphingobacteriaceae</taxon>
        <taxon>Pedobacter</taxon>
    </lineage>
</organism>
<protein>
    <submittedName>
        <fullName evidence="5">AraC family transcriptional regulator</fullName>
    </submittedName>
</protein>
<evidence type="ECO:0000256" key="2">
    <source>
        <dbReference type="ARBA" id="ARBA00023125"/>
    </source>
</evidence>
<dbReference type="PANTHER" id="PTHR43280:SF32">
    <property type="entry name" value="TRANSCRIPTIONAL REGULATORY PROTEIN"/>
    <property type="match status" value="1"/>
</dbReference>
<evidence type="ECO:0000259" key="4">
    <source>
        <dbReference type="PROSITE" id="PS01124"/>
    </source>
</evidence>
<evidence type="ECO:0000313" key="5">
    <source>
        <dbReference type="EMBL" id="QNR85030.1"/>
    </source>
</evidence>
<keyword evidence="2" id="KW-0238">DNA-binding</keyword>
<gene>
    <name evidence="5" type="ORF">H9N25_00520</name>
</gene>
<dbReference type="SUPFAM" id="SSF46689">
    <property type="entry name" value="Homeodomain-like"/>
    <property type="match status" value="1"/>
</dbReference>
<dbReference type="RefSeq" id="WP_190327572.1">
    <property type="nucleotide sequence ID" value="NZ_CP061171.1"/>
</dbReference>
<dbReference type="InterPro" id="IPR018060">
    <property type="entry name" value="HTH_AraC"/>
</dbReference>
<keyword evidence="3" id="KW-0804">Transcription</keyword>
<keyword evidence="1" id="KW-0805">Transcription regulation</keyword>
<dbReference type="Proteomes" id="UP000516439">
    <property type="component" value="Chromosome"/>
</dbReference>
<accession>A0ABX6TJC1</accession>
<evidence type="ECO:0000256" key="3">
    <source>
        <dbReference type="ARBA" id="ARBA00023163"/>
    </source>
</evidence>
<dbReference type="PANTHER" id="PTHR43280">
    <property type="entry name" value="ARAC-FAMILY TRANSCRIPTIONAL REGULATOR"/>
    <property type="match status" value="1"/>
</dbReference>
<name>A0ABX6TJC1_9SPHI</name>
<proteinExistence type="predicted"/>
<dbReference type="Gene3D" id="1.10.10.60">
    <property type="entry name" value="Homeodomain-like"/>
    <property type="match status" value="1"/>
</dbReference>
<keyword evidence="6" id="KW-1185">Reference proteome</keyword>
<feature type="domain" description="HTH araC/xylS-type" evidence="4">
    <location>
        <begin position="182"/>
        <end position="281"/>
    </location>
</feature>